<dbReference type="PANTHER" id="PTHR11360:SF284">
    <property type="entry name" value="EG:103B4.3 PROTEIN-RELATED"/>
    <property type="match status" value="1"/>
</dbReference>
<feature type="transmembrane region" description="Helical" evidence="4">
    <location>
        <begin position="287"/>
        <end position="308"/>
    </location>
</feature>
<dbReference type="InterPro" id="IPR020846">
    <property type="entry name" value="MFS_dom"/>
</dbReference>
<feature type="transmembrane region" description="Helical" evidence="4">
    <location>
        <begin position="113"/>
        <end position="133"/>
    </location>
</feature>
<proteinExistence type="predicted"/>
<feature type="transmembrane region" description="Helical" evidence="4">
    <location>
        <begin position="314"/>
        <end position="338"/>
    </location>
</feature>
<evidence type="ECO:0000313" key="6">
    <source>
        <dbReference type="EMBL" id="SKB99344.1"/>
    </source>
</evidence>
<evidence type="ECO:0000256" key="4">
    <source>
        <dbReference type="SAM" id="Phobius"/>
    </source>
</evidence>
<keyword evidence="2 4" id="KW-1133">Transmembrane helix</keyword>
<dbReference type="PANTHER" id="PTHR11360">
    <property type="entry name" value="MONOCARBOXYLATE TRANSPORTER"/>
    <property type="match status" value="1"/>
</dbReference>
<dbReference type="STRING" id="439228.SAMN06295920_110197"/>
<feature type="domain" description="Major facilitator superfamily (MFS) profile" evidence="5">
    <location>
        <begin position="21"/>
        <end position="405"/>
    </location>
</feature>
<feature type="transmembrane region" description="Helical" evidence="4">
    <location>
        <begin position="145"/>
        <end position="166"/>
    </location>
</feature>
<dbReference type="Gene3D" id="1.20.1250.20">
    <property type="entry name" value="MFS general substrate transporter like domains"/>
    <property type="match status" value="2"/>
</dbReference>
<evidence type="ECO:0000313" key="7">
    <source>
        <dbReference type="Proteomes" id="UP000189818"/>
    </source>
</evidence>
<reference evidence="7" key="1">
    <citation type="submission" date="2017-02" db="EMBL/GenBank/DDBJ databases">
        <authorList>
            <person name="Varghese N."/>
            <person name="Submissions S."/>
        </authorList>
    </citation>
    <scope>NUCLEOTIDE SEQUENCE [LARGE SCALE GENOMIC DNA]</scope>
    <source>
        <strain evidence="7">UM2</strain>
    </source>
</reference>
<gene>
    <name evidence="6" type="ORF">SAMN06295920_110197</name>
</gene>
<dbReference type="PROSITE" id="PS51257">
    <property type="entry name" value="PROKAR_LIPOPROTEIN"/>
    <property type="match status" value="1"/>
</dbReference>
<protein>
    <submittedName>
        <fullName evidence="6">Predicted arabinose efflux permease, MFS family</fullName>
    </submittedName>
</protein>
<feature type="transmembrane region" description="Helical" evidence="4">
    <location>
        <begin position="257"/>
        <end position="275"/>
    </location>
</feature>
<dbReference type="GO" id="GO:0022857">
    <property type="term" value="F:transmembrane transporter activity"/>
    <property type="evidence" value="ECO:0007669"/>
    <property type="project" value="InterPro"/>
</dbReference>
<keyword evidence="3 4" id="KW-0472">Membrane</keyword>
<sequence length="414" mass="43010">MTRRGTGEGGALAELRSNWLLLVACAIGVGCSAIALPFYSIGPLTKPVEAATGWARSDIQFAILFSSGIGALTSPVVGWLIERYGARRVALPSLVGVSAGLTLASFASSLGQFWAGYAAAAILGAGSNPVLWSRVVAGSFDKARGTALGLALVGTAFIAMLLPNLVAMAEPALGWQGALRLIAALPILVAFPVVYLFLRPGEADPKRAAAHELEGLDVPQALSNHRFWILTGSILCGYLAISGAGPNLVPTLSDRGFDAVSAAGIASFYAISMIPGRILSGFLMDRFWAPAVACVVLILPAIACVLISGSSDSVVLAFSCALLGLAAGAELDVLAFLTARYFGLRHYPQIYALSYVALAAGSAVAPTIFSRIYEATQSYQASFHIAAALFMLGGLLVLMLGRYPDLRKGTGGKR</sequence>
<evidence type="ECO:0000259" key="5">
    <source>
        <dbReference type="PROSITE" id="PS50850"/>
    </source>
</evidence>
<evidence type="ECO:0000256" key="1">
    <source>
        <dbReference type="ARBA" id="ARBA00022692"/>
    </source>
</evidence>
<feature type="transmembrane region" description="Helical" evidence="4">
    <location>
        <begin position="227"/>
        <end position="245"/>
    </location>
</feature>
<feature type="transmembrane region" description="Helical" evidence="4">
    <location>
        <begin position="59"/>
        <end position="81"/>
    </location>
</feature>
<feature type="transmembrane region" description="Helical" evidence="4">
    <location>
        <begin position="88"/>
        <end position="107"/>
    </location>
</feature>
<feature type="transmembrane region" description="Helical" evidence="4">
    <location>
        <begin position="20"/>
        <end position="39"/>
    </location>
</feature>
<evidence type="ECO:0000256" key="2">
    <source>
        <dbReference type="ARBA" id="ARBA00022989"/>
    </source>
</evidence>
<name>A0A1T5FTF9_9SPHN</name>
<dbReference type="RefSeq" id="WP_176152640.1">
    <property type="nucleotide sequence ID" value="NZ_FUYM01000010.1"/>
</dbReference>
<dbReference type="AlphaFoldDB" id="A0A1T5FTF9"/>
<dbReference type="InterPro" id="IPR050327">
    <property type="entry name" value="Proton-linked_MCT"/>
</dbReference>
<feature type="transmembrane region" description="Helical" evidence="4">
    <location>
        <begin position="350"/>
        <end position="369"/>
    </location>
</feature>
<keyword evidence="1 4" id="KW-0812">Transmembrane</keyword>
<keyword evidence="7" id="KW-1185">Reference proteome</keyword>
<dbReference type="InterPro" id="IPR011701">
    <property type="entry name" value="MFS"/>
</dbReference>
<accession>A0A1T5FTF9</accession>
<dbReference type="SUPFAM" id="SSF103473">
    <property type="entry name" value="MFS general substrate transporter"/>
    <property type="match status" value="1"/>
</dbReference>
<dbReference type="InterPro" id="IPR036259">
    <property type="entry name" value="MFS_trans_sf"/>
</dbReference>
<dbReference type="PROSITE" id="PS50850">
    <property type="entry name" value="MFS"/>
    <property type="match status" value="1"/>
</dbReference>
<feature type="transmembrane region" description="Helical" evidence="4">
    <location>
        <begin position="178"/>
        <end position="198"/>
    </location>
</feature>
<dbReference type="EMBL" id="FUYM01000010">
    <property type="protein sequence ID" value="SKB99344.1"/>
    <property type="molecule type" value="Genomic_DNA"/>
</dbReference>
<evidence type="ECO:0000256" key="3">
    <source>
        <dbReference type="ARBA" id="ARBA00023136"/>
    </source>
</evidence>
<dbReference type="Proteomes" id="UP000189818">
    <property type="component" value="Unassembled WGS sequence"/>
</dbReference>
<organism evidence="6 7">
    <name type="scientific">Rhizorhabdus histidinilytica</name>
    <dbReference type="NCBI Taxonomy" id="439228"/>
    <lineage>
        <taxon>Bacteria</taxon>
        <taxon>Pseudomonadati</taxon>
        <taxon>Pseudomonadota</taxon>
        <taxon>Alphaproteobacteria</taxon>
        <taxon>Sphingomonadales</taxon>
        <taxon>Sphingomonadaceae</taxon>
        <taxon>Rhizorhabdus</taxon>
    </lineage>
</organism>
<feature type="transmembrane region" description="Helical" evidence="4">
    <location>
        <begin position="381"/>
        <end position="400"/>
    </location>
</feature>
<dbReference type="Pfam" id="PF07690">
    <property type="entry name" value="MFS_1"/>
    <property type="match status" value="1"/>
</dbReference>